<dbReference type="OrthoDB" id="2789670at2759"/>
<dbReference type="GO" id="GO:0020037">
    <property type="term" value="F:heme binding"/>
    <property type="evidence" value="ECO:0007669"/>
    <property type="project" value="InterPro"/>
</dbReference>
<keyword evidence="7" id="KW-1133">Transmembrane helix</keyword>
<evidence type="ECO:0000256" key="2">
    <source>
        <dbReference type="ARBA" id="ARBA00004167"/>
    </source>
</evidence>
<keyword evidence="4" id="KW-0349">Heme</keyword>
<accession>A0A2H3JJI8</accession>
<dbReference type="PANTHER" id="PTHR46300:SF7">
    <property type="entry name" value="P450, PUTATIVE (EUROFUNG)-RELATED"/>
    <property type="match status" value="1"/>
</dbReference>
<dbReference type="STRING" id="742152.A0A2H3JJI8"/>
<evidence type="ECO:0000313" key="13">
    <source>
        <dbReference type="Proteomes" id="UP000218811"/>
    </source>
</evidence>
<keyword evidence="9" id="KW-0408">Iron</keyword>
<keyword evidence="6" id="KW-0479">Metal-binding</keyword>
<dbReference type="AlphaFoldDB" id="A0A2H3JJI8"/>
<gene>
    <name evidence="12" type="ORF">WOLCODRAFT_17447</name>
</gene>
<sequence>MLSPILYTACLGTIWAALYFSSKRRRSLPPGPPGYPIIGNTLQIPEDRQWITFAEWGRKYGKIMYISALGQDTIILSSPDVVTELLENRGSMYSDRPTYHMAGELVGYGDTIVLLPNGNRLRASRKLVANALTKRDSAVLAGIYEDKVLNFLSRLLETPKEFSEHIQLLVASAVLQISHGYNVRNVNDDFLRIARRANHEYHMSIAPGAWLVELIPQSDGYGRDLAVRYIPDWVPGAGFKRKARNWRKTVEWLKNVPYDTVKMGAPQRASQSPSHFFSVPCNTYVRLPFL</sequence>
<dbReference type="GO" id="GO:0004497">
    <property type="term" value="F:monooxygenase activity"/>
    <property type="evidence" value="ECO:0007669"/>
    <property type="project" value="UniProtKB-KW"/>
</dbReference>
<keyword evidence="13" id="KW-1185">Reference proteome</keyword>
<comment type="similarity">
    <text evidence="3">Belongs to the cytochrome P450 family.</text>
</comment>
<evidence type="ECO:0000256" key="5">
    <source>
        <dbReference type="ARBA" id="ARBA00022692"/>
    </source>
</evidence>
<dbReference type="InterPro" id="IPR036396">
    <property type="entry name" value="Cyt_P450_sf"/>
</dbReference>
<dbReference type="Pfam" id="PF00067">
    <property type="entry name" value="p450"/>
    <property type="match status" value="1"/>
</dbReference>
<keyword evidence="8" id="KW-0560">Oxidoreductase</keyword>
<evidence type="ECO:0000256" key="9">
    <source>
        <dbReference type="ARBA" id="ARBA00023004"/>
    </source>
</evidence>
<dbReference type="SUPFAM" id="SSF48264">
    <property type="entry name" value="Cytochrome P450"/>
    <property type="match status" value="1"/>
</dbReference>
<evidence type="ECO:0000256" key="11">
    <source>
        <dbReference type="ARBA" id="ARBA00023136"/>
    </source>
</evidence>
<keyword evidence="11" id="KW-0472">Membrane</keyword>
<keyword evidence="10" id="KW-0503">Monooxygenase</keyword>
<dbReference type="Proteomes" id="UP000218811">
    <property type="component" value="Unassembled WGS sequence"/>
</dbReference>
<dbReference type="InterPro" id="IPR050364">
    <property type="entry name" value="Cytochrome_P450_fung"/>
</dbReference>
<dbReference type="Gene3D" id="1.10.630.10">
    <property type="entry name" value="Cytochrome P450"/>
    <property type="match status" value="1"/>
</dbReference>
<protein>
    <submittedName>
        <fullName evidence="12">Cytochrome P450</fullName>
    </submittedName>
</protein>
<dbReference type="EMBL" id="KB468124">
    <property type="protein sequence ID" value="PCH42021.1"/>
    <property type="molecule type" value="Genomic_DNA"/>
</dbReference>
<evidence type="ECO:0000256" key="6">
    <source>
        <dbReference type="ARBA" id="ARBA00022723"/>
    </source>
</evidence>
<keyword evidence="5" id="KW-0812">Transmembrane</keyword>
<evidence type="ECO:0000313" key="12">
    <source>
        <dbReference type="EMBL" id="PCH42021.1"/>
    </source>
</evidence>
<organism evidence="12 13">
    <name type="scientific">Wolfiporia cocos (strain MD-104)</name>
    <name type="common">Brown rot fungus</name>
    <dbReference type="NCBI Taxonomy" id="742152"/>
    <lineage>
        <taxon>Eukaryota</taxon>
        <taxon>Fungi</taxon>
        <taxon>Dikarya</taxon>
        <taxon>Basidiomycota</taxon>
        <taxon>Agaricomycotina</taxon>
        <taxon>Agaricomycetes</taxon>
        <taxon>Polyporales</taxon>
        <taxon>Phaeolaceae</taxon>
        <taxon>Wolfiporia</taxon>
    </lineage>
</organism>
<evidence type="ECO:0000256" key="3">
    <source>
        <dbReference type="ARBA" id="ARBA00010617"/>
    </source>
</evidence>
<dbReference type="InterPro" id="IPR001128">
    <property type="entry name" value="Cyt_P450"/>
</dbReference>
<dbReference type="GO" id="GO:0005506">
    <property type="term" value="F:iron ion binding"/>
    <property type="evidence" value="ECO:0007669"/>
    <property type="project" value="InterPro"/>
</dbReference>
<proteinExistence type="inferred from homology"/>
<dbReference type="PANTHER" id="PTHR46300">
    <property type="entry name" value="P450, PUTATIVE (EUROFUNG)-RELATED-RELATED"/>
    <property type="match status" value="1"/>
</dbReference>
<dbReference type="GO" id="GO:0016020">
    <property type="term" value="C:membrane"/>
    <property type="evidence" value="ECO:0007669"/>
    <property type="project" value="UniProtKB-SubCell"/>
</dbReference>
<dbReference type="GO" id="GO:0016705">
    <property type="term" value="F:oxidoreductase activity, acting on paired donors, with incorporation or reduction of molecular oxygen"/>
    <property type="evidence" value="ECO:0007669"/>
    <property type="project" value="InterPro"/>
</dbReference>
<dbReference type="OMA" id="RANHEYH"/>
<comment type="subcellular location">
    <subcellularLocation>
        <location evidence="2">Membrane</location>
        <topology evidence="2">Single-pass membrane protein</topology>
    </subcellularLocation>
</comment>
<evidence type="ECO:0000256" key="8">
    <source>
        <dbReference type="ARBA" id="ARBA00023002"/>
    </source>
</evidence>
<evidence type="ECO:0000256" key="7">
    <source>
        <dbReference type="ARBA" id="ARBA00022989"/>
    </source>
</evidence>
<evidence type="ECO:0000256" key="4">
    <source>
        <dbReference type="ARBA" id="ARBA00022617"/>
    </source>
</evidence>
<name>A0A2H3JJI8_WOLCO</name>
<evidence type="ECO:0000256" key="1">
    <source>
        <dbReference type="ARBA" id="ARBA00001971"/>
    </source>
</evidence>
<reference evidence="12 13" key="1">
    <citation type="journal article" date="2012" name="Science">
        <title>The Paleozoic origin of enzymatic lignin decomposition reconstructed from 31 fungal genomes.</title>
        <authorList>
            <person name="Floudas D."/>
            <person name="Binder M."/>
            <person name="Riley R."/>
            <person name="Barry K."/>
            <person name="Blanchette R.A."/>
            <person name="Henrissat B."/>
            <person name="Martinez A.T."/>
            <person name="Otillar R."/>
            <person name="Spatafora J.W."/>
            <person name="Yadav J.S."/>
            <person name="Aerts A."/>
            <person name="Benoit I."/>
            <person name="Boyd A."/>
            <person name="Carlson A."/>
            <person name="Copeland A."/>
            <person name="Coutinho P.M."/>
            <person name="de Vries R.P."/>
            <person name="Ferreira P."/>
            <person name="Findley K."/>
            <person name="Foster B."/>
            <person name="Gaskell J."/>
            <person name="Glotzer D."/>
            <person name="Gorecki P."/>
            <person name="Heitman J."/>
            <person name="Hesse C."/>
            <person name="Hori C."/>
            <person name="Igarashi K."/>
            <person name="Jurgens J.A."/>
            <person name="Kallen N."/>
            <person name="Kersten P."/>
            <person name="Kohler A."/>
            <person name="Kuees U."/>
            <person name="Kumar T.K.A."/>
            <person name="Kuo A."/>
            <person name="LaButti K."/>
            <person name="Larrondo L.F."/>
            <person name="Lindquist E."/>
            <person name="Ling A."/>
            <person name="Lombard V."/>
            <person name="Lucas S."/>
            <person name="Lundell T."/>
            <person name="Martin R."/>
            <person name="McLaughlin D.J."/>
            <person name="Morgenstern I."/>
            <person name="Morin E."/>
            <person name="Murat C."/>
            <person name="Nagy L.G."/>
            <person name="Nolan M."/>
            <person name="Ohm R.A."/>
            <person name="Patyshakuliyeva A."/>
            <person name="Rokas A."/>
            <person name="Ruiz-Duenas F.J."/>
            <person name="Sabat G."/>
            <person name="Salamov A."/>
            <person name="Samejima M."/>
            <person name="Schmutz J."/>
            <person name="Slot J.C."/>
            <person name="St John F."/>
            <person name="Stenlid J."/>
            <person name="Sun H."/>
            <person name="Sun S."/>
            <person name="Syed K."/>
            <person name="Tsang A."/>
            <person name="Wiebenga A."/>
            <person name="Young D."/>
            <person name="Pisabarro A."/>
            <person name="Eastwood D.C."/>
            <person name="Martin F."/>
            <person name="Cullen D."/>
            <person name="Grigoriev I.V."/>
            <person name="Hibbett D.S."/>
        </authorList>
    </citation>
    <scope>NUCLEOTIDE SEQUENCE [LARGE SCALE GENOMIC DNA]</scope>
    <source>
        <strain evidence="12 13">MD-104</strain>
    </source>
</reference>
<comment type="cofactor">
    <cofactor evidence="1">
        <name>heme</name>
        <dbReference type="ChEBI" id="CHEBI:30413"/>
    </cofactor>
</comment>
<evidence type="ECO:0000256" key="10">
    <source>
        <dbReference type="ARBA" id="ARBA00023033"/>
    </source>
</evidence>